<keyword evidence="2" id="KW-1185">Reference proteome</keyword>
<comment type="caution">
    <text evidence="1">The sequence shown here is derived from an EMBL/GenBank/DDBJ whole genome shotgun (WGS) entry which is preliminary data.</text>
</comment>
<evidence type="ECO:0000313" key="1">
    <source>
        <dbReference type="EMBL" id="RGE88600.1"/>
    </source>
</evidence>
<dbReference type="AlphaFoldDB" id="A0A3E3K3J7"/>
<name>A0A3E3K3J7_9FIRM</name>
<proteinExistence type="predicted"/>
<gene>
    <name evidence="1" type="ORF">DW016_03400</name>
</gene>
<protein>
    <submittedName>
        <fullName evidence="1">Uncharacterized protein</fullName>
    </submittedName>
</protein>
<organism evidence="1 2">
    <name type="scientific">Sellimonas intestinalis</name>
    <dbReference type="NCBI Taxonomy" id="1653434"/>
    <lineage>
        <taxon>Bacteria</taxon>
        <taxon>Bacillati</taxon>
        <taxon>Bacillota</taxon>
        <taxon>Clostridia</taxon>
        <taxon>Lachnospirales</taxon>
        <taxon>Lachnospiraceae</taxon>
        <taxon>Sellimonas</taxon>
    </lineage>
</organism>
<reference evidence="1 2" key="1">
    <citation type="submission" date="2018-08" db="EMBL/GenBank/DDBJ databases">
        <title>A genome reference for cultivated species of the human gut microbiota.</title>
        <authorList>
            <person name="Zou Y."/>
            <person name="Xue W."/>
            <person name="Luo G."/>
        </authorList>
    </citation>
    <scope>NUCLEOTIDE SEQUENCE [LARGE SCALE GENOMIC DNA]</scope>
    <source>
        <strain evidence="1 2">AF37-2AT</strain>
    </source>
</reference>
<accession>A0A3E3K3J7</accession>
<evidence type="ECO:0000313" key="2">
    <source>
        <dbReference type="Proteomes" id="UP000261080"/>
    </source>
</evidence>
<sequence length="90" mass="10231">MTFNKLISEMLNILPVYIQSGLFLPHKRILFSLHCSDIHVSLYNLGPLITPALCVPLLYHIRHLIQFPDSLQGCPFKCSRIISLSLWLAG</sequence>
<dbReference type="EMBL" id="QVLX01000002">
    <property type="protein sequence ID" value="RGE88600.1"/>
    <property type="molecule type" value="Genomic_DNA"/>
</dbReference>
<dbReference type="Proteomes" id="UP000261080">
    <property type="component" value="Unassembled WGS sequence"/>
</dbReference>